<comment type="subcellular location">
    <subcellularLocation>
        <location evidence="11">Cytoplasm</location>
    </subcellularLocation>
</comment>
<keyword evidence="6 11" id="KW-0547">Nucleotide-binding</keyword>
<evidence type="ECO:0000256" key="5">
    <source>
        <dbReference type="ARBA" id="ARBA00022679"/>
    </source>
</evidence>
<feature type="binding site" evidence="11">
    <location>
        <position position="16"/>
    </location>
    <ligand>
        <name>Mg(2+)</name>
        <dbReference type="ChEBI" id="CHEBI:18420"/>
    </ligand>
</feature>
<feature type="binding site" evidence="11">
    <location>
        <position position="80"/>
    </location>
    <ligand>
        <name>substrate</name>
    </ligand>
</feature>
<dbReference type="GO" id="GO:0005829">
    <property type="term" value="C:cytosol"/>
    <property type="evidence" value="ECO:0007669"/>
    <property type="project" value="TreeGrafter"/>
</dbReference>
<feature type="binding site" evidence="11">
    <location>
        <position position="34"/>
    </location>
    <ligand>
        <name>substrate</name>
    </ligand>
</feature>
<keyword evidence="8 11" id="KW-0067">ATP-binding</keyword>
<keyword evidence="11" id="KW-0479">Metal-binding</keyword>
<comment type="catalytic activity">
    <reaction evidence="10 11">
        <text>shikimate + ATP = 3-phosphoshikimate + ADP + H(+)</text>
        <dbReference type="Rhea" id="RHEA:13121"/>
        <dbReference type="ChEBI" id="CHEBI:15378"/>
        <dbReference type="ChEBI" id="CHEBI:30616"/>
        <dbReference type="ChEBI" id="CHEBI:36208"/>
        <dbReference type="ChEBI" id="CHEBI:145989"/>
        <dbReference type="ChEBI" id="CHEBI:456216"/>
        <dbReference type="EC" id="2.7.1.71"/>
    </reaction>
</comment>
<feature type="binding site" evidence="11">
    <location>
        <position position="58"/>
    </location>
    <ligand>
        <name>substrate</name>
    </ligand>
</feature>
<comment type="cofactor">
    <cofactor evidence="11">
        <name>Mg(2+)</name>
        <dbReference type="ChEBI" id="CHEBI:18420"/>
    </cofactor>
    <text evidence="11">Binds 1 Mg(2+) ion per subunit.</text>
</comment>
<evidence type="ECO:0000256" key="1">
    <source>
        <dbReference type="ARBA" id="ARBA00004842"/>
    </source>
</evidence>
<evidence type="ECO:0000256" key="2">
    <source>
        <dbReference type="ARBA" id="ARBA00006997"/>
    </source>
</evidence>
<evidence type="ECO:0000256" key="4">
    <source>
        <dbReference type="ARBA" id="ARBA00022605"/>
    </source>
</evidence>
<dbReference type="GO" id="GO:0008652">
    <property type="term" value="P:amino acid biosynthetic process"/>
    <property type="evidence" value="ECO:0007669"/>
    <property type="project" value="UniProtKB-KW"/>
</dbReference>
<dbReference type="EMBL" id="MTEJ01000126">
    <property type="protein sequence ID" value="OQX10011.1"/>
    <property type="molecule type" value="Genomic_DNA"/>
</dbReference>
<dbReference type="InterPro" id="IPR031322">
    <property type="entry name" value="Shikimate/glucono_kinase"/>
</dbReference>
<dbReference type="PROSITE" id="PS01128">
    <property type="entry name" value="SHIKIMATE_KINASE"/>
    <property type="match status" value="1"/>
</dbReference>
<organism evidence="12 13">
    <name type="scientific">Thiothrix lacustris</name>
    <dbReference type="NCBI Taxonomy" id="525917"/>
    <lineage>
        <taxon>Bacteria</taxon>
        <taxon>Pseudomonadati</taxon>
        <taxon>Pseudomonadota</taxon>
        <taxon>Gammaproteobacteria</taxon>
        <taxon>Thiotrichales</taxon>
        <taxon>Thiotrichaceae</taxon>
        <taxon>Thiothrix</taxon>
    </lineage>
</organism>
<comment type="caution">
    <text evidence="12">The sequence shown here is derived from an EMBL/GenBank/DDBJ whole genome shotgun (WGS) entry which is preliminary data.</text>
</comment>
<comment type="subunit">
    <text evidence="11">Monomer.</text>
</comment>
<reference evidence="12 13" key="1">
    <citation type="submission" date="2017-01" db="EMBL/GenBank/DDBJ databases">
        <title>Novel large sulfur bacteria in the metagenomes of groundwater-fed chemosynthetic microbial mats in the Lake Huron basin.</title>
        <authorList>
            <person name="Sharrar A.M."/>
            <person name="Flood B.E."/>
            <person name="Bailey J.V."/>
            <person name="Jones D.S."/>
            <person name="Biddanda B."/>
            <person name="Ruberg S.A."/>
            <person name="Marcus D.N."/>
            <person name="Dick G.J."/>
        </authorList>
    </citation>
    <scope>NUCLEOTIDE SEQUENCE [LARGE SCALE GENOMIC DNA]</scope>
    <source>
        <strain evidence="12">A8</strain>
    </source>
</reference>
<protein>
    <recommendedName>
        <fullName evidence="3 11">Shikimate kinase</fullName>
        <shortName evidence="11">SK</shortName>
        <ecNumber evidence="3 11">2.7.1.71</ecNumber>
    </recommendedName>
</protein>
<feature type="binding site" evidence="11">
    <location>
        <position position="118"/>
    </location>
    <ligand>
        <name>ATP</name>
        <dbReference type="ChEBI" id="CHEBI:30616"/>
    </ligand>
</feature>
<evidence type="ECO:0000256" key="7">
    <source>
        <dbReference type="ARBA" id="ARBA00022777"/>
    </source>
</evidence>
<evidence type="ECO:0000256" key="8">
    <source>
        <dbReference type="ARBA" id="ARBA00022840"/>
    </source>
</evidence>
<dbReference type="PRINTS" id="PR01100">
    <property type="entry name" value="SHIKIMTKNASE"/>
</dbReference>
<dbReference type="InterPro" id="IPR027417">
    <property type="entry name" value="P-loop_NTPase"/>
</dbReference>
<comment type="similarity">
    <text evidence="2 11">Belongs to the shikimate kinase family.</text>
</comment>
<dbReference type="UniPathway" id="UPA00053">
    <property type="reaction ID" value="UER00088"/>
</dbReference>
<dbReference type="Proteomes" id="UP000192491">
    <property type="component" value="Unassembled WGS sequence"/>
</dbReference>
<dbReference type="HAMAP" id="MF_00109">
    <property type="entry name" value="Shikimate_kinase"/>
    <property type="match status" value="1"/>
</dbReference>
<dbReference type="Pfam" id="PF01202">
    <property type="entry name" value="SKI"/>
    <property type="match status" value="1"/>
</dbReference>
<dbReference type="SUPFAM" id="SSF52540">
    <property type="entry name" value="P-loop containing nucleoside triphosphate hydrolases"/>
    <property type="match status" value="1"/>
</dbReference>
<comment type="function">
    <text evidence="11">Catalyzes the specific phosphorylation of the 3-hydroxyl group of shikimic acid using ATP as a cosubstrate.</text>
</comment>
<keyword evidence="11" id="KW-0460">Magnesium</keyword>
<feature type="binding site" evidence="11">
    <location>
        <position position="154"/>
    </location>
    <ligand>
        <name>ATP</name>
        <dbReference type="ChEBI" id="CHEBI:30616"/>
    </ligand>
</feature>
<gene>
    <name evidence="11" type="primary">aroK</name>
    <name evidence="12" type="ORF">BWK73_21430</name>
</gene>
<dbReference type="CDD" id="cd00464">
    <property type="entry name" value="SK"/>
    <property type="match status" value="1"/>
</dbReference>
<dbReference type="EC" id="2.7.1.71" evidence="3 11"/>
<name>A0A1Y1QNV7_9GAMM</name>
<dbReference type="GO" id="GO:0009073">
    <property type="term" value="P:aromatic amino acid family biosynthetic process"/>
    <property type="evidence" value="ECO:0007669"/>
    <property type="project" value="UniProtKB-KW"/>
</dbReference>
<dbReference type="GO" id="GO:0005524">
    <property type="term" value="F:ATP binding"/>
    <property type="evidence" value="ECO:0007669"/>
    <property type="project" value="UniProtKB-UniRule"/>
</dbReference>
<evidence type="ECO:0000256" key="11">
    <source>
        <dbReference type="HAMAP-Rule" id="MF_00109"/>
    </source>
</evidence>
<evidence type="ECO:0000313" key="12">
    <source>
        <dbReference type="EMBL" id="OQX10011.1"/>
    </source>
</evidence>
<evidence type="ECO:0000256" key="6">
    <source>
        <dbReference type="ARBA" id="ARBA00022741"/>
    </source>
</evidence>
<feature type="binding site" evidence="11">
    <location>
        <position position="137"/>
    </location>
    <ligand>
        <name>substrate</name>
    </ligand>
</feature>
<evidence type="ECO:0000256" key="10">
    <source>
        <dbReference type="ARBA" id="ARBA00048567"/>
    </source>
</evidence>
<keyword evidence="9 11" id="KW-0057">Aromatic amino acid biosynthesis</keyword>
<evidence type="ECO:0000256" key="9">
    <source>
        <dbReference type="ARBA" id="ARBA00023141"/>
    </source>
</evidence>
<proteinExistence type="inferred from homology"/>
<feature type="binding site" evidence="11">
    <location>
        <begin position="12"/>
        <end position="17"/>
    </location>
    <ligand>
        <name>ATP</name>
        <dbReference type="ChEBI" id="CHEBI:30616"/>
    </ligand>
</feature>
<dbReference type="PANTHER" id="PTHR21087:SF16">
    <property type="entry name" value="SHIKIMATE KINASE 1, CHLOROPLASTIC"/>
    <property type="match status" value="1"/>
</dbReference>
<dbReference type="GO" id="GO:0004765">
    <property type="term" value="F:shikimate kinase activity"/>
    <property type="evidence" value="ECO:0007669"/>
    <property type="project" value="UniProtKB-UniRule"/>
</dbReference>
<keyword evidence="11" id="KW-0963">Cytoplasm</keyword>
<sequence length="180" mass="20307">MQNNIILVGLMGAGKSTIGRQLARRLNLTFYDSDKVIEERTGVGIPTIFEIEGEAGFREREEQIIAELTAMPNILLATGGGSVLRETNRQHIREGGCVIYLRASAEHLFQRIKHDRSRPLMQTSHPLQTLRDLLKMREPLYLEVADLIVPTGKQKVNVILRDIYTKLKQLQEVSHANPPA</sequence>
<dbReference type="PANTHER" id="PTHR21087">
    <property type="entry name" value="SHIKIMATE KINASE"/>
    <property type="match status" value="1"/>
</dbReference>
<dbReference type="AlphaFoldDB" id="A0A1Y1QNV7"/>
<dbReference type="InterPro" id="IPR000623">
    <property type="entry name" value="Shikimate_kinase/TSH1"/>
</dbReference>
<evidence type="ECO:0000256" key="3">
    <source>
        <dbReference type="ARBA" id="ARBA00012154"/>
    </source>
</evidence>
<dbReference type="GO" id="GO:0009423">
    <property type="term" value="P:chorismate biosynthetic process"/>
    <property type="evidence" value="ECO:0007669"/>
    <property type="project" value="UniProtKB-UniRule"/>
</dbReference>
<keyword evidence="4 11" id="KW-0028">Amino-acid biosynthesis</keyword>
<dbReference type="STRING" id="1123401.GCA_000621325_02517"/>
<dbReference type="GO" id="GO:0000287">
    <property type="term" value="F:magnesium ion binding"/>
    <property type="evidence" value="ECO:0007669"/>
    <property type="project" value="UniProtKB-UniRule"/>
</dbReference>
<keyword evidence="7 11" id="KW-0418">Kinase</keyword>
<comment type="pathway">
    <text evidence="1 11">Metabolic intermediate biosynthesis; chorismate biosynthesis; chorismate from D-erythrose 4-phosphate and phosphoenolpyruvate: step 5/7.</text>
</comment>
<keyword evidence="5 11" id="KW-0808">Transferase</keyword>
<accession>A0A1Y1QNV7</accession>
<dbReference type="Gene3D" id="3.40.50.300">
    <property type="entry name" value="P-loop containing nucleotide triphosphate hydrolases"/>
    <property type="match status" value="1"/>
</dbReference>
<dbReference type="InterPro" id="IPR023000">
    <property type="entry name" value="Shikimate_kinase_CS"/>
</dbReference>
<evidence type="ECO:0000313" key="13">
    <source>
        <dbReference type="Proteomes" id="UP000192491"/>
    </source>
</evidence>